<keyword evidence="2" id="KW-1133">Transmembrane helix</keyword>
<keyword evidence="2" id="KW-0472">Membrane</keyword>
<gene>
    <name evidence="3" type="ORF">EC957_006819</name>
</gene>
<name>A0A9P6K6A8_9FUNG</name>
<feature type="compositionally biased region" description="Basic and acidic residues" evidence="1">
    <location>
        <begin position="603"/>
        <end position="621"/>
    </location>
</feature>
<organism evidence="3 4">
    <name type="scientific">Mortierella hygrophila</name>
    <dbReference type="NCBI Taxonomy" id="979708"/>
    <lineage>
        <taxon>Eukaryota</taxon>
        <taxon>Fungi</taxon>
        <taxon>Fungi incertae sedis</taxon>
        <taxon>Mucoromycota</taxon>
        <taxon>Mortierellomycotina</taxon>
        <taxon>Mortierellomycetes</taxon>
        <taxon>Mortierellales</taxon>
        <taxon>Mortierellaceae</taxon>
        <taxon>Mortierella</taxon>
    </lineage>
</organism>
<feature type="region of interest" description="Disordered" evidence="1">
    <location>
        <begin position="580"/>
        <end position="676"/>
    </location>
</feature>
<evidence type="ECO:0000256" key="2">
    <source>
        <dbReference type="SAM" id="Phobius"/>
    </source>
</evidence>
<feature type="compositionally biased region" description="Polar residues" evidence="1">
    <location>
        <begin position="322"/>
        <end position="340"/>
    </location>
</feature>
<evidence type="ECO:0000313" key="3">
    <source>
        <dbReference type="EMBL" id="KAF9548323.1"/>
    </source>
</evidence>
<feature type="region of interest" description="Disordered" evidence="1">
    <location>
        <begin position="207"/>
        <end position="231"/>
    </location>
</feature>
<evidence type="ECO:0000256" key="1">
    <source>
        <dbReference type="SAM" id="MobiDB-lite"/>
    </source>
</evidence>
<dbReference type="EMBL" id="JAAAXW010000031">
    <property type="protein sequence ID" value="KAF9548323.1"/>
    <property type="molecule type" value="Genomic_DNA"/>
</dbReference>
<feature type="compositionally biased region" description="Polar residues" evidence="1">
    <location>
        <begin position="1"/>
        <end position="11"/>
    </location>
</feature>
<keyword evidence="4" id="KW-1185">Reference proteome</keyword>
<feature type="compositionally biased region" description="Low complexity" evidence="1">
    <location>
        <begin position="655"/>
        <end position="674"/>
    </location>
</feature>
<feature type="transmembrane region" description="Helical" evidence="2">
    <location>
        <begin position="747"/>
        <end position="764"/>
    </location>
</feature>
<evidence type="ECO:0000313" key="4">
    <source>
        <dbReference type="Proteomes" id="UP000723463"/>
    </source>
</evidence>
<accession>A0A9P6K6A8</accession>
<proteinExistence type="predicted"/>
<feature type="compositionally biased region" description="Basic and acidic residues" evidence="1">
    <location>
        <begin position="145"/>
        <end position="154"/>
    </location>
</feature>
<feature type="region of interest" description="Disordered" evidence="1">
    <location>
        <begin position="1"/>
        <end position="57"/>
    </location>
</feature>
<comment type="caution">
    <text evidence="3">The sequence shown here is derived from an EMBL/GenBank/DDBJ whole genome shotgun (WGS) entry which is preliminary data.</text>
</comment>
<protein>
    <submittedName>
        <fullName evidence="3">Uncharacterized protein</fullName>
    </submittedName>
</protein>
<keyword evidence="2" id="KW-0812">Transmembrane</keyword>
<feature type="region of interest" description="Disordered" evidence="1">
    <location>
        <begin position="135"/>
        <end position="154"/>
    </location>
</feature>
<reference evidence="3" key="1">
    <citation type="journal article" date="2020" name="Fungal Divers.">
        <title>Resolving the Mortierellaceae phylogeny through synthesis of multi-gene phylogenetics and phylogenomics.</title>
        <authorList>
            <person name="Vandepol N."/>
            <person name="Liber J."/>
            <person name="Desiro A."/>
            <person name="Na H."/>
            <person name="Kennedy M."/>
            <person name="Barry K."/>
            <person name="Grigoriev I.V."/>
            <person name="Miller A.N."/>
            <person name="O'Donnell K."/>
            <person name="Stajich J.E."/>
            <person name="Bonito G."/>
        </authorList>
    </citation>
    <scope>NUCLEOTIDE SEQUENCE</scope>
    <source>
        <strain evidence="3">NRRL 2591</strain>
    </source>
</reference>
<dbReference type="Proteomes" id="UP000723463">
    <property type="component" value="Unassembled WGS sequence"/>
</dbReference>
<feature type="compositionally biased region" description="Basic and acidic residues" evidence="1">
    <location>
        <begin position="220"/>
        <end position="231"/>
    </location>
</feature>
<dbReference type="AlphaFoldDB" id="A0A9P6K6A8"/>
<feature type="region of interest" description="Disordered" evidence="1">
    <location>
        <begin position="311"/>
        <end position="340"/>
    </location>
</feature>
<sequence length="767" mass="83293">MRTQHLPSSDASGHIPSFTDSFHEKDLQNPGDIDTPSPPPPIESDVVIPSLGPQSKGHSPGCYFYCLHPLAGKEENEAAEKTKADVEATLDLPETGLQNLILTPDTQDHKNAGTKGYESDLKSFATASFFAPVKTEQEDGGNEVQPDRRGSHPRDRRIRFQDVHVDGDELGVLASGAYKRLYDDEIDRSRGGTTVAHSNGLRVQEKADFSSGQDVLSGRDGSDIGRGREEPMEGYYISGSDSMMMVGVMADDAPPYHLGVLGWDSINEKGETMDADESMDVTDIGARTPQAQGGGSSRAKKIRRSFPEPAIEVPNPFLVPTRATSSTSTLTNNRQSHRNSNVMRARATIDPLTPQSEPLSLTPAIHPISCECGRIIDFPPSLVTPAAAAHFQDPRQRQFNCDEPTSPSQTPTRPLSMASSYFVPLSSFLPSSYQVSFTSWRDSIIAPSCMSLLSSHIHIGNDGDDEESEEVVSIRHGPAAGEEATLNHLPKDKRFLGFGHHSNHGHAGIHGVTTTAKRLAGLVMSTGQATLGYVKDTVASQAIHLAHRSASSTIGFLTSHIPVSSTLPSMLPRFIGDVITGRQGANNDHGDGTKPPGGGGTPEGRRSRLTVDGRGLSDRMSRSAPELANTRTGEPSLPEAVYHRTRRSTDPSICKTKTSTTTPTTTSTAMTTTNRPRRARRTTLQTIPGPEGLDPETRRRLEAQGFAALGLRDESAGQGWRNWWDPRRYGLPKYIICHQIRTPRPCTTILFLIVIVCIVLPIVFHHK</sequence>